<dbReference type="Gramene" id="Zm00001eb113770_T001">
    <property type="protein sequence ID" value="Zm00001eb113770_P001"/>
    <property type="gene ID" value="Zm00001eb113770"/>
</dbReference>
<reference evidence="4" key="4">
    <citation type="submission" date="2021-05" db="UniProtKB">
        <authorList>
            <consortium name="EnsemblPlants"/>
        </authorList>
    </citation>
    <scope>IDENTIFICATION</scope>
    <source>
        <strain evidence="4">cv. B73</strain>
    </source>
</reference>
<keyword evidence="6" id="KW-1267">Proteomics identification</keyword>
<dbReference type="EMBL" id="CM007648">
    <property type="protein sequence ID" value="ONM26876.1"/>
    <property type="molecule type" value="Genomic_DNA"/>
</dbReference>
<sequence>MAVMKSRTVIVAAVLLAVVILSSLCPCYEAGGCIGKPPKTPAPKRPCFSPYSEDHCDRQNCRFVCMSHGYSDGGWCDEREVRKMCCCYH</sequence>
<dbReference type="PaxDb" id="4577-GRMZM2G107931_P01"/>
<evidence type="ECO:0000313" key="3">
    <source>
        <dbReference type="EMBL" id="ONM26876.1"/>
    </source>
</evidence>
<dbReference type="EMBL" id="EU951954">
    <property type="protein sequence ID" value="ACG24072.1"/>
    <property type="molecule type" value="mRNA"/>
</dbReference>
<dbReference type="Proteomes" id="UP000007305">
    <property type="component" value="Chromosome 2"/>
</dbReference>
<dbReference type="SMR" id="B6SGT9"/>
<keyword evidence="5" id="KW-1185">Reference proteome</keyword>
<protein>
    <submittedName>
        <fullName evidence="2 4">Uncharacterized protein</fullName>
    </submittedName>
</protein>
<dbReference type="EnsemblPlants" id="Zm00001eb113770_T001">
    <property type="protein sequence ID" value="Zm00001eb113770_P001"/>
    <property type="gene ID" value="Zm00001eb113770"/>
</dbReference>
<dbReference type="KEGG" id="zma:100274646"/>
<evidence type="ECO:0000313" key="4">
    <source>
        <dbReference type="EnsemblPlants" id="Zm00001eb113770_P001"/>
    </source>
</evidence>
<reference evidence="3 5" key="2">
    <citation type="submission" date="2015-12" db="EMBL/GenBank/DDBJ databases">
        <title>Update maize B73 reference genome by single molecule sequencing technologies.</title>
        <authorList>
            <consortium name="Maize Genome Sequencing Project"/>
            <person name="Ware D."/>
        </authorList>
    </citation>
    <scope>NUCLEOTIDE SEQUENCE [LARGE SCALE GENOMIC DNA]</scope>
    <source>
        <strain evidence="5">cv. B73</strain>
        <tissue evidence="3">Seedling</tissue>
    </source>
</reference>
<dbReference type="HOGENOM" id="CLU_2515949_0_0_1"/>
<feature type="signal peptide" evidence="1">
    <location>
        <begin position="1"/>
        <end position="30"/>
    </location>
</feature>
<feature type="chain" id="PRO_5010825247" evidence="1">
    <location>
        <begin position="31"/>
        <end position="89"/>
    </location>
</feature>
<proteinExistence type="evidence at protein level"/>
<gene>
    <name evidence="4" type="primary">LOC100274646</name>
    <name evidence="3" type="ORF">ZEAMMB73_Zm00001d007444</name>
</gene>
<dbReference type="RefSeq" id="XP_008670780.1">
    <property type="nucleotide sequence ID" value="XM_008672558.4"/>
</dbReference>
<evidence type="ECO:0007829" key="6">
    <source>
        <dbReference type="PeptideAtlas" id="B6SGT9"/>
    </source>
</evidence>
<evidence type="ECO:0000256" key="1">
    <source>
        <dbReference type="SAM" id="SignalP"/>
    </source>
</evidence>
<name>B6SGT9_MAIZE</name>
<reference evidence="2" key="1">
    <citation type="journal article" date="2009" name="Plant Mol. Biol.">
        <title>Insights into corn genes derived from large-scale cDNA sequencing.</title>
        <authorList>
            <person name="Alexandrov N.N."/>
            <person name="Brover V.V."/>
            <person name="Freidin S."/>
            <person name="Troukhan M.E."/>
            <person name="Tatarinova T.V."/>
            <person name="Zhang H."/>
            <person name="Swaller T.J."/>
            <person name="Lu Y.P."/>
            <person name="Bouck J."/>
            <person name="Flavell R.B."/>
            <person name="Feldmann K.A."/>
        </authorList>
    </citation>
    <scope>NUCLEOTIDE SEQUENCE</scope>
</reference>
<dbReference type="AlphaFoldDB" id="B6SGT9"/>
<evidence type="ECO:0000313" key="5">
    <source>
        <dbReference type="Proteomes" id="UP000007305"/>
    </source>
</evidence>
<evidence type="ECO:0000313" key="2">
    <source>
        <dbReference type="EMBL" id="ACG24072.1"/>
    </source>
</evidence>
<organism evidence="2">
    <name type="scientific">Zea mays</name>
    <name type="common">Maize</name>
    <dbReference type="NCBI Taxonomy" id="4577"/>
    <lineage>
        <taxon>Eukaryota</taxon>
        <taxon>Viridiplantae</taxon>
        <taxon>Streptophyta</taxon>
        <taxon>Embryophyta</taxon>
        <taxon>Tracheophyta</taxon>
        <taxon>Spermatophyta</taxon>
        <taxon>Magnoliopsida</taxon>
        <taxon>Liliopsida</taxon>
        <taxon>Poales</taxon>
        <taxon>Poaceae</taxon>
        <taxon>PACMAD clade</taxon>
        <taxon>Panicoideae</taxon>
        <taxon>Andropogonodae</taxon>
        <taxon>Andropogoneae</taxon>
        <taxon>Tripsacinae</taxon>
        <taxon>Zea</taxon>
    </lineage>
</organism>
<reference evidence="4" key="3">
    <citation type="submission" date="2019-07" db="EMBL/GenBank/DDBJ databases">
        <authorList>
            <person name="Seetharam A."/>
            <person name="Woodhouse M."/>
            <person name="Cannon E."/>
        </authorList>
    </citation>
    <scope>NUCLEOTIDE SEQUENCE [LARGE SCALE GENOMIC DNA]</scope>
    <source>
        <strain evidence="4">cv. B73</strain>
    </source>
</reference>
<keyword evidence="1" id="KW-0732">Signal</keyword>
<accession>B6SGT9</accession>
<dbReference type="OMA" id="DGGWCDE"/>
<dbReference type="GeneID" id="100274646"/>